<dbReference type="EMBL" id="JBHRTD010000018">
    <property type="protein sequence ID" value="MFC3140884.1"/>
    <property type="molecule type" value="Genomic_DNA"/>
</dbReference>
<comment type="caution">
    <text evidence="2">The sequence shown here is derived from an EMBL/GenBank/DDBJ whole genome shotgun (WGS) entry which is preliminary data.</text>
</comment>
<dbReference type="Proteomes" id="UP001595621">
    <property type="component" value="Unassembled WGS sequence"/>
</dbReference>
<accession>A0ABV7GH59</accession>
<dbReference type="RefSeq" id="WP_248934714.1">
    <property type="nucleotide sequence ID" value="NZ_JAKILF010000001.1"/>
</dbReference>
<dbReference type="EC" id="2.4.-.-" evidence="2"/>
<evidence type="ECO:0000313" key="3">
    <source>
        <dbReference type="Proteomes" id="UP001595621"/>
    </source>
</evidence>
<protein>
    <submittedName>
        <fullName evidence="2">Polysaccharide pyruvyl transferase family protein</fullName>
        <ecNumber evidence="2">2.4.-.-</ecNumber>
    </submittedName>
</protein>
<name>A0ABV7GH59_9GAMM</name>
<keyword evidence="2" id="KW-0808">Transferase</keyword>
<keyword evidence="3" id="KW-1185">Reference proteome</keyword>
<proteinExistence type="predicted"/>
<keyword evidence="2" id="KW-0328">Glycosyltransferase</keyword>
<organism evidence="2 3">
    <name type="scientific">Shewanella submarina</name>
    <dbReference type="NCBI Taxonomy" id="2016376"/>
    <lineage>
        <taxon>Bacteria</taxon>
        <taxon>Pseudomonadati</taxon>
        <taxon>Pseudomonadota</taxon>
        <taxon>Gammaproteobacteria</taxon>
        <taxon>Alteromonadales</taxon>
        <taxon>Shewanellaceae</taxon>
        <taxon>Shewanella</taxon>
    </lineage>
</organism>
<feature type="domain" description="Polysaccharide pyruvyl transferase" evidence="1">
    <location>
        <begin position="13"/>
        <end position="308"/>
    </location>
</feature>
<dbReference type="GO" id="GO:0016757">
    <property type="term" value="F:glycosyltransferase activity"/>
    <property type="evidence" value="ECO:0007669"/>
    <property type="project" value="UniProtKB-KW"/>
</dbReference>
<reference evidence="3" key="1">
    <citation type="journal article" date="2019" name="Int. J. Syst. Evol. Microbiol.">
        <title>The Global Catalogue of Microorganisms (GCM) 10K type strain sequencing project: providing services to taxonomists for standard genome sequencing and annotation.</title>
        <authorList>
            <consortium name="The Broad Institute Genomics Platform"/>
            <consortium name="The Broad Institute Genome Sequencing Center for Infectious Disease"/>
            <person name="Wu L."/>
            <person name="Ma J."/>
        </authorList>
    </citation>
    <scope>NUCLEOTIDE SEQUENCE [LARGE SCALE GENOMIC DNA]</scope>
    <source>
        <strain evidence="3">KCTC 52277</strain>
    </source>
</reference>
<dbReference type="InterPro" id="IPR007345">
    <property type="entry name" value="Polysacch_pyruvyl_Trfase"/>
</dbReference>
<evidence type="ECO:0000313" key="2">
    <source>
        <dbReference type="EMBL" id="MFC3140884.1"/>
    </source>
</evidence>
<dbReference type="Pfam" id="PF04230">
    <property type="entry name" value="PS_pyruv_trans"/>
    <property type="match status" value="1"/>
</dbReference>
<evidence type="ECO:0000259" key="1">
    <source>
        <dbReference type="Pfam" id="PF04230"/>
    </source>
</evidence>
<sequence length="372" mass="42101">MKIAILTQPLFNNYGGLLQAFALQKYLKDNGHDVLTVDFYRDEPSLRDRAREVVYNLICKYVLRRPVANVFAMSKSKQREIAKHTARFCAENIKTTQTIRSLSEFDYIKNYGFDAYVVGSDQVWRPIYSPGLPAFFLDFVKGYDVRRIAYAASFGVDNCNEYTQQDLSNYSRCLSQFDAIGVRESSAVDICRESFSADAIHVVDPTLLLDTSDYAALVENDQIAVSDGNMMVYVLDKNPIKQDMIKKVASIKGLSPFTVMQDAVTGIFPPVTAWLRGFMDAKFVVTDSFHGVAFSIIFNKPFIAIANKGRGLARFTSILELFQLKDRLVFEIEDVTEELVNREIDFVAVNNIRSAEIKKTKSFFDSALNAKK</sequence>
<gene>
    <name evidence="2" type="ORF">ACFOE0_22260</name>
</gene>